<dbReference type="SMART" id="SM01012">
    <property type="entry name" value="ANTAR"/>
    <property type="match status" value="1"/>
</dbReference>
<dbReference type="Gene3D" id="1.10.10.10">
    <property type="entry name" value="Winged helix-like DNA-binding domain superfamily/Winged helix DNA-binding domain"/>
    <property type="match status" value="1"/>
</dbReference>
<sequence>MTVSSLPRARRTDITSVIDALGVGSPLLTGSFRFDLVTGEWWCSDEVFLMHGVEPGATELGLDELRSRKHPDDRGRVLREATAALRAGRSFACAHRIVDAKGRVRTLAVTGEPERDRRGRVLALNGTVTDLTHLRREIVDREATRVLTAARASVGATERAKGALMALEGIDDRQASARLADYASRSGVEVRDVANTLLELVRRNPEGAKDATFLDKKLSHIVGAAANRQRSAQLARRRRSTSAAA</sequence>
<keyword evidence="5" id="KW-0418">Kinase</keyword>
<dbReference type="Gene3D" id="3.30.450.20">
    <property type="entry name" value="PAS domain"/>
    <property type="match status" value="1"/>
</dbReference>
<dbReference type="EMBL" id="PGTZ01000007">
    <property type="protein sequence ID" value="PJI93688.1"/>
    <property type="molecule type" value="Genomic_DNA"/>
</dbReference>
<reference evidence="7 8" key="1">
    <citation type="submission" date="2017-11" db="EMBL/GenBank/DDBJ databases">
        <title>Genomic Encyclopedia of Archaeal and Bacterial Type Strains, Phase II (KMG-II): From Individual Species to Whole Genera.</title>
        <authorList>
            <person name="Goeker M."/>
        </authorList>
    </citation>
    <scope>NUCLEOTIDE SEQUENCE [LARGE SCALE GENOMIC DNA]</scope>
    <source>
        <strain evidence="7 8">DSM 22413</strain>
    </source>
</reference>
<dbReference type="Pfam" id="PF03861">
    <property type="entry name" value="ANTAR"/>
    <property type="match status" value="1"/>
</dbReference>
<evidence type="ECO:0000259" key="6">
    <source>
        <dbReference type="PROSITE" id="PS50921"/>
    </source>
</evidence>
<evidence type="ECO:0000256" key="5">
    <source>
        <dbReference type="ARBA" id="ARBA00022777"/>
    </source>
</evidence>
<dbReference type="InterPro" id="IPR013655">
    <property type="entry name" value="PAS_fold_3"/>
</dbReference>
<dbReference type="InterPro" id="IPR005561">
    <property type="entry name" value="ANTAR"/>
</dbReference>
<gene>
    <name evidence="7" type="ORF">CLV34_1162</name>
</gene>
<keyword evidence="3" id="KW-0597">Phosphoprotein</keyword>
<dbReference type="InterPro" id="IPR036388">
    <property type="entry name" value="WH-like_DNA-bd_sf"/>
</dbReference>
<evidence type="ECO:0000256" key="3">
    <source>
        <dbReference type="ARBA" id="ARBA00022553"/>
    </source>
</evidence>
<dbReference type="InterPro" id="IPR035965">
    <property type="entry name" value="PAS-like_dom_sf"/>
</dbReference>
<keyword evidence="4" id="KW-0808">Transferase</keyword>
<dbReference type="PROSITE" id="PS50921">
    <property type="entry name" value="ANTAR"/>
    <property type="match status" value="1"/>
</dbReference>
<dbReference type="AlphaFoldDB" id="A0A2M8WRZ2"/>
<dbReference type="RefSeq" id="WP_100349342.1">
    <property type="nucleotide sequence ID" value="NZ_PGTZ01000007.1"/>
</dbReference>
<organism evidence="7 8">
    <name type="scientific">Luteimicrobium subarcticum</name>
    <dbReference type="NCBI Taxonomy" id="620910"/>
    <lineage>
        <taxon>Bacteria</taxon>
        <taxon>Bacillati</taxon>
        <taxon>Actinomycetota</taxon>
        <taxon>Actinomycetes</taxon>
        <taxon>Micrococcales</taxon>
        <taxon>Luteimicrobium</taxon>
    </lineage>
</organism>
<dbReference type="OrthoDB" id="5147760at2"/>
<proteinExistence type="predicted"/>
<feature type="domain" description="ANTAR" evidence="6">
    <location>
        <begin position="137"/>
        <end position="198"/>
    </location>
</feature>
<dbReference type="PANTHER" id="PTHR43304:SF1">
    <property type="entry name" value="PAC DOMAIN-CONTAINING PROTEIN"/>
    <property type="match status" value="1"/>
</dbReference>
<evidence type="ECO:0000313" key="7">
    <source>
        <dbReference type="EMBL" id="PJI93688.1"/>
    </source>
</evidence>
<name>A0A2M8WRZ2_9MICO</name>
<accession>A0A2M8WRZ2</accession>
<dbReference type="GO" id="GO:0004673">
    <property type="term" value="F:protein histidine kinase activity"/>
    <property type="evidence" value="ECO:0007669"/>
    <property type="project" value="UniProtKB-EC"/>
</dbReference>
<comment type="caution">
    <text evidence="7">The sequence shown here is derived from an EMBL/GenBank/DDBJ whole genome shotgun (WGS) entry which is preliminary data.</text>
</comment>
<protein>
    <recommendedName>
        <fullName evidence="2">histidine kinase</fullName>
        <ecNumber evidence="2">2.7.13.3</ecNumber>
    </recommendedName>
</protein>
<dbReference type="SUPFAM" id="SSF55785">
    <property type="entry name" value="PYP-like sensor domain (PAS domain)"/>
    <property type="match status" value="1"/>
</dbReference>
<dbReference type="Pfam" id="PF08447">
    <property type="entry name" value="PAS_3"/>
    <property type="match status" value="1"/>
</dbReference>
<evidence type="ECO:0000256" key="4">
    <source>
        <dbReference type="ARBA" id="ARBA00022679"/>
    </source>
</evidence>
<evidence type="ECO:0000256" key="1">
    <source>
        <dbReference type="ARBA" id="ARBA00000085"/>
    </source>
</evidence>
<dbReference type="InterPro" id="IPR052162">
    <property type="entry name" value="Sensor_kinase/Photoreceptor"/>
</dbReference>
<dbReference type="EC" id="2.7.13.3" evidence="2"/>
<dbReference type="PANTHER" id="PTHR43304">
    <property type="entry name" value="PHYTOCHROME-LIKE PROTEIN CPH1"/>
    <property type="match status" value="1"/>
</dbReference>
<evidence type="ECO:0000313" key="8">
    <source>
        <dbReference type="Proteomes" id="UP000231586"/>
    </source>
</evidence>
<dbReference type="GO" id="GO:0003723">
    <property type="term" value="F:RNA binding"/>
    <property type="evidence" value="ECO:0007669"/>
    <property type="project" value="InterPro"/>
</dbReference>
<comment type="catalytic activity">
    <reaction evidence="1">
        <text>ATP + protein L-histidine = ADP + protein N-phospho-L-histidine.</text>
        <dbReference type="EC" id="2.7.13.3"/>
    </reaction>
</comment>
<dbReference type="Proteomes" id="UP000231586">
    <property type="component" value="Unassembled WGS sequence"/>
</dbReference>
<dbReference type="Gene3D" id="2.10.70.100">
    <property type="match status" value="1"/>
</dbReference>
<evidence type="ECO:0000256" key="2">
    <source>
        <dbReference type="ARBA" id="ARBA00012438"/>
    </source>
</evidence>
<keyword evidence="8" id="KW-1185">Reference proteome</keyword>